<keyword evidence="4" id="KW-0804">Transcription</keyword>
<proteinExistence type="predicted"/>
<evidence type="ECO:0000256" key="6">
    <source>
        <dbReference type="SAM" id="MobiDB-lite"/>
    </source>
</evidence>
<dbReference type="InterPro" id="IPR036955">
    <property type="entry name" value="AP2/ERF_dom_sf"/>
</dbReference>
<dbReference type="GO" id="GO:0003677">
    <property type="term" value="F:DNA binding"/>
    <property type="evidence" value="ECO:0007669"/>
    <property type="project" value="UniProtKB-KW"/>
</dbReference>
<comment type="subcellular location">
    <subcellularLocation>
        <location evidence="1">Nucleus</location>
    </subcellularLocation>
</comment>
<comment type="caution">
    <text evidence="8">The sequence shown here is derived from an EMBL/GenBank/DDBJ whole genome shotgun (WGS) entry which is preliminary data.</text>
</comment>
<keyword evidence="3" id="KW-0238">DNA-binding</keyword>
<evidence type="ECO:0000313" key="9">
    <source>
        <dbReference type="Proteomes" id="UP001489004"/>
    </source>
</evidence>
<dbReference type="Gene3D" id="3.30.730.10">
    <property type="entry name" value="AP2/ERF domain"/>
    <property type="match status" value="1"/>
</dbReference>
<dbReference type="EMBL" id="JALJOR010000003">
    <property type="protein sequence ID" value="KAK9819821.1"/>
    <property type="molecule type" value="Genomic_DNA"/>
</dbReference>
<evidence type="ECO:0000313" key="8">
    <source>
        <dbReference type="EMBL" id="KAK9819821.1"/>
    </source>
</evidence>
<organism evidence="8 9">
    <name type="scientific">[Myrmecia] bisecta</name>
    <dbReference type="NCBI Taxonomy" id="41462"/>
    <lineage>
        <taxon>Eukaryota</taxon>
        <taxon>Viridiplantae</taxon>
        <taxon>Chlorophyta</taxon>
        <taxon>core chlorophytes</taxon>
        <taxon>Trebouxiophyceae</taxon>
        <taxon>Trebouxiales</taxon>
        <taxon>Trebouxiaceae</taxon>
        <taxon>Myrmecia</taxon>
    </lineage>
</organism>
<feature type="compositionally biased region" description="Polar residues" evidence="6">
    <location>
        <begin position="25"/>
        <end position="41"/>
    </location>
</feature>
<keyword evidence="5" id="KW-0539">Nucleus</keyword>
<evidence type="ECO:0000256" key="5">
    <source>
        <dbReference type="ARBA" id="ARBA00023242"/>
    </source>
</evidence>
<dbReference type="Proteomes" id="UP001489004">
    <property type="component" value="Unassembled WGS sequence"/>
</dbReference>
<keyword evidence="9" id="KW-1185">Reference proteome</keyword>
<dbReference type="SMART" id="SM00380">
    <property type="entry name" value="AP2"/>
    <property type="match status" value="1"/>
</dbReference>
<accession>A0AAW1QEI9</accession>
<dbReference type="InterPro" id="IPR001471">
    <property type="entry name" value="AP2/ERF_dom"/>
</dbReference>
<feature type="region of interest" description="Disordered" evidence="6">
    <location>
        <begin position="1"/>
        <end position="82"/>
    </location>
</feature>
<dbReference type="GO" id="GO:0003700">
    <property type="term" value="F:DNA-binding transcription factor activity"/>
    <property type="evidence" value="ECO:0007669"/>
    <property type="project" value="InterPro"/>
</dbReference>
<dbReference type="GO" id="GO:0005634">
    <property type="term" value="C:nucleus"/>
    <property type="evidence" value="ECO:0007669"/>
    <property type="project" value="UniProtKB-SubCell"/>
</dbReference>
<sequence>MDTHCKPFTAERPAPLSLELERTGDSAQNSHSTLVSPSGFSYGSALPSPMESGAAQMRWPGHLSPHTPGEPSTSGDHTSGHPRVTLQQAAQSFPSVPSIFKRRRVDEPDIEQELGVHVVDWTQLKKKRHGFLPPPSRRLAADPLAEKLVRSMRRAEASALSRQAVQKVSKVSKTKGHAQTGRTYTSKYRGVHQTFPTKRWEAQFRRNGKPTSLGCFDAEEQAARAYDKMMLWCELHNSSGVKGGITNFDPAEYEKELAWLHSVTQDELVQALRSDGRRQAAQRMLRQKRDGQLVFVGDLEAYRPPSA</sequence>
<evidence type="ECO:0000256" key="3">
    <source>
        <dbReference type="ARBA" id="ARBA00023125"/>
    </source>
</evidence>
<name>A0AAW1QEI9_9CHLO</name>
<dbReference type="PROSITE" id="PS51032">
    <property type="entry name" value="AP2_ERF"/>
    <property type="match status" value="1"/>
</dbReference>
<evidence type="ECO:0000256" key="4">
    <source>
        <dbReference type="ARBA" id="ARBA00023163"/>
    </source>
</evidence>
<evidence type="ECO:0000256" key="1">
    <source>
        <dbReference type="ARBA" id="ARBA00004123"/>
    </source>
</evidence>
<dbReference type="PANTHER" id="PTHR32467">
    <property type="entry name" value="AP2-LIKE ETHYLENE-RESPONSIVE TRANSCRIPTION FACTOR"/>
    <property type="match status" value="1"/>
</dbReference>
<gene>
    <name evidence="8" type="ORF">WJX72_002762</name>
</gene>
<evidence type="ECO:0000259" key="7">
    <source>
        <dbReference type="PROSITE" id="PS51032"/>
    </source>
</evidence>
<dbReference type="InterPro" id="IPR016177">
    <property type="entry name" value="DNA-bd_dom_sf"/>
</dbReference>
<keyword evidence="2" id="KW-0805">Transcription regulation</keyword>
<protein>
    <recommendedName>
        <fullName evidence="7">AP2/ERF domain-containing protein</fullName>
    </recommendedName>
</protein>
<dbReference type="SUPFAM" id="SSF54171">
    <property type="entry name" value="DNA-binding domain"/>
    <property type="match status" value="1"/>
</dbReference>
<feature type="domain" description="AP2/ERF" evidence="7">
    <location>
        <begin position="187"/>
        <end position="249"/>
    </location>
</feature>
<dbReference type="AlphaFoldDB" id="A0AAW1QEI9"/>
<dbReference type="PANTHER" id="PTHR32467:SF90">
    <property type="entry name" value="AP2-LIKE ETHYLENE-RESPONSIVE TRANSCRIPTION FACTOR AIL1"/>
    <property type="match status" value="1"/>
</dbReference>
<reference evidence="8 9" key="1">
    <citation type="journal article" date="2024" name="Nat. Commun.">
        <title>Phylogenomics reveals the evolutionary origins of lichenization in chlorophyte algae.</title>
        <authorList>
            <person name="Puginier C."/>
            <person name="Libourel C."/>
            <person name="Otte J."/>
            <person name="Skaloud P."/>
            <person name="Haon M."/>
            <person name="Grisel S."/>
            <person name="Petersen M."/>
            <person name="Berrin J.G."/>
            <person name="Delaux P.M."/>
            <person name="Dal Grande F."/>
            <person name="Keller J."/>
        </authorList>
    </citation>
    <scope>NUCLEOTIDE SEQUENCE [LARGE SCALE GENOMIC DNA]</scope>
    <source>
        <strain evidence="8 9">SAG 2043</strain>
    </source>
</reference>
<evidence type="ECO:0000256" key="2">
    <source>
        <dbReference type="ARBA" id="ARBA00023015"/>
    </source>
</evidence>